<evidence type="ECO:0000313" key="2">
    <source>
        <dbReference type="Proteomes" id="UP000645828"/>
    </source>
</evidence>
<accession>A0A811ZQI2</accession>
<protein>
    <submittedName>
        <fullName evidence="1">(raccoon dog) hypothetical protein</fullName>
    </submittedName>
</protein>
<dbReference type="Proteomes" id="UP000645828">
    <property type="component" value="Unassembled WGS sequence"/>
</dbReference>
<name>A0A811ZQI2_NYCPR</name>
<sequence length="69" mass="8076">MSLPLSVWKINMRNYLGKSQVKSWVLLHYPVTSDKPPNCSENTSSCAEKSRVTVKPQKPWIKNIWKLFR</sequence>
<gene>
    <name evidence="1" type="ORF">NYPRO_LOCUS24102</name>
</gene>
<comment type="caution">
    <text evidence="1">The sequence shown here is derived from an EMBL/GenBank/DDBJ whole genome shotgun (WGS) entry which is preliminary data.</text>
</comment>
<organism evidence="1 2">
    <name type="scientific">Nyctereutes procyonoides</name>
    <name type="common">Raccoon dog</name>
    <name type="synonym">Canis procyonoides</name>
    <dbReference type="NCBI Taxonomy" id="34880"/>
    <lineage>
        <taxon>Eukaryota</taxon>
        <taxon>Metazoa</taxon>
        <taxon>Chordata</taxon>
        <taxon>Craniata</taxon>
        <taxon>Vertebrata</taxon>
        <taxon>Euteleostomi</taxon>
        <taxon>Mammalia</taxon>
        <taxon>Eutheria</taxon>
        <taxon>Laurasiatheria</taxon>
        <taxon>Carnivora</taxon>
        <taxon>Caniformia</taxon>
        <taxon>Canidae</taxon>
        <taxon>Nyctereutes</taxon>
    </lineage>
</organism>
<keyword evidence="2" id="KW-1185">Reference proteome</keyword>
<dbReference type="EMBL" id="CAJHUB010000774">
    <property type="protein sequence ID" value="CAD7691308.1"/>
    <property type="molecule type" value="Genomic_DNA"/>
</dbReference>
<proteinExistence type="predicted"/>
<evidence type="ECO:0000313" key="1">
    <source>
        <dbReference type="EMBL" id="CAD7691308.1"/>
    </source>
</evidence>
<dbReference type="AlphaFoldDB" id="A0A811ZQI2"/>
<reference evidence="1" key="1">
    <citation type="submission" date="2020-12" db="EMBL/GenBank/DDBJ databases">
        <authorList>
            <consortium name="Molecular Ecology Group"/>
        </authorList>
    </citation>
    <scope>NUCLEOTIDE SEQUENCE</scope>
    <source>
        <strain evidence="1">TBG_1078</strain>
    </source>
</reference>